<dbReference type="HOGENOM" id="CLU_3383807_0_0_5"/>
<dbReference type="AlphaFoldDB" id="F7X4V3"/>
<evidence type="ECO:0000256" key="1">
    <source>
        <dbReference type="SAM" id="Phobius"/>
    </source>
</evidence>
<reference evidence="2 3" key="1">
    <citation type="journal article" date="2011" name="J. Biotechnol.">
        <title>The complete genome sequence of the dominant Sinorhizobium meliloti field isolate SM11 extends the S. meliloti pan-genome.</title>
        <authorList>
            <person name="Schneiker-Bekel S."/>
            <person name="Wibberg D."/>
            <person name="Bekel T."/>
            <person name="Blom J."/>
            <person name="Linke B."/>
            <person name="Neuweger H."/>
            <person name="Stiens M."/>
            <person name="Vorholter F.J."/>
            <person name="Weidner S."/>
            <person name="Goesmann A."/>
            <person name="Puhler A."/>
            <person name="Schluter A."/>
        </authorList>
    </citation>
    <scope>NUCLEOTIDE SEQUENCE [LARGE SCALE GENOMIC DNA]</scope>
    <source>
        <strain evidence="2 3">SM11</strain>
    </source>
</reference>
<name>F7X4V3_SINMM</name>
<evidence type="ECO:0000313" key="2">
    <source>
        <dbReference type="EMBL" id="AEH78537.1"/>
    </source>
</evidence>
<organism evidence="2 3">
    <name type="scientific">Sinorhizobium meliloti (strain SM11)</name>
    <dbReference type="NCBI Taxonomy" id="707241"/>
    <lineage>
        <taxon>Bacteria</taxon>
        <taxon>Pseudomonadati</taxon>
        <taxon>Pseudomonadota</taxon>
        <taxon>Alphaproteobacteria</taxon>
        <taxon>Hyphomicrobiales</taxon>
        <taxon>Rhizobiaceae</taxon>
        <taxon>Sinorhizobium/Ensifer group</taxon>
        <taxon>Sinorhizobium</taxon>
    </lineage>
</organism>
<keyword evidence="1" id="KW-0812">Transmembrane</keyword>
<accession>F7X4V3</accession>
<feature type="transmembrane region" description="Helical" evidence="1">
    <location>
        <begin position="6"/>
        <end position="28"/>
    </location>
</feature>
<sequence length="33" mass="3678">MSTIIQHFALFDLLILAGISFLLVCSYFDEGEA</sequence>
<dbReference type="EMBL" id="CP001830">
    <property type="protein sequence ID" value="AEH78537.1"/>
    <property type="molecule type" value="Genomic_DNA"/>
</dbReference>
<evidence type="ECO:0000313" key="3">
    <source>
        <dbReference type="Proteomes" id="UP000009045"/>
    </source>
</evidence>
<dbReference type="KEGG" id="smx:SM11_chr1260"/>
<dbReference type="Proteomes" id="UP000009045">
    <property type="component" value="Chromosome"/>
</dbReference>
<keyword evidence="1" id="KW-1133">Transmembrane helix</keyword>
<gene>
    <name evidence="2" type="ordered locus">SM11_chr1260</name>
</gene>
<protein>
    <submittedName>
        <fullName evidence="2">Uncharacterized protein</fullName>
    </submittedName>
</protein>
<proteinExistence type="predicted"/>
<keyword evidence="1" id="KW-0472">Membrane</keyword>